<keyword evidence="5 8" id="KW-1133">Transmembrane helix</keyword>
<evidence type="ECO:0000256" key="6">
    <source>
        <dbReference type="ARBA" id="ARBA00023026"/>
    </source>
</evidence>
<dbReference type="Pfam" id="PF01313">
    <property type="entry name" value="Bac_export_3"/>
    <property type="match status" value="1"/>
</dbReference>
<dbReference type="InterPro" id="IPR006306">
    <property type="entry name" value="T3SS_HrpO"/>
</dbReference>
<accession>A0A3B0M751</accession>
<keyword evidence="7 8" id="KW-0472">Membrane</keyword>
<comment type="similarity">
    <text evidence="2">Belongs to the FliQ/MopD/SpaQ family.</text>
</comment>
<organism evidence="9">
    <name type="scientific">Arsenophonus endosymbiont of Trialeurodes vaporariorum</name>
    <dbReference type="NCBI Taxonomy" id="235567"/>
    <lineage>
        <taxon>Bacteria</taxon>
        <taxon>Pseudomonadati</taxon>
        <taxon>Pseudomonadota</taxon>
        <taxon>Gammaproteobacteria</taxon>
        <taxon>Enterobacterales</taxon>
        <taxon>Morganellaceae</taxon>
        <taxon>Arsenophonus</taxon>
    </lineage>
</organism>
<evidence type="ECO:0000256" key="4">
    <source>
        <dbReference type="ARBA" id="ARBA00022692"/>
    </source>
</evidence>
<sequence>MDMSYAISKGLYFILILSLLPVLVATTISLLIGLLQTVTQIQEQTLPFGLKLVVVFICLLMQAGWLAEKVIAYATEMFNLGLTTGI</sequence>
<keyword evidence="6" id="KW-0843">Virulence</keyword>
<evidence type="ECO:0000313" key="9">
    <source>
        <dbReference type="EMBL" id="SSW96018.1"/>
    </source>
</evidence>
<evidence type="ECO:0000256" key="3">
    <source>
        <dbReference type="ARBA" id="ARBA00022475"/>
    </source>
</evidence>
<comment type="subcellular location">
    <subcellularLocation>
        <location evidence="1">Cell membrane</location>
        <topology evidence="1">Multi-pass membrane protein</topology>
    </subcellularLocation>
</comment>
<feature type="transmembrane region" description="Helical" evidence="8">
    <location>
        <begin position="48"/>
        <end position="67"/>
    </location>
</feature>
<dbReference type="PANTHER" id="PTHR34040">
    <property type="entry name" value="FLAGELLAR BIOSYNTHETIC PROTEIN FLIQ"/>
    <property type="match status" value="1"/>
</dbReference>
<protein>
    <recommendedName>
        <fullName evidence="10">Flagellar biosynthetic protein FliQ</fullName>
    </recommendedName>
</protein>
<evidence type="ECO:0000256" key="8">
    <source>
        <dbReference type="SAM" id="Phobius"/>
    </source>
</evidence>
<evidence type="ECO:0008006" key="10">
    <source>
        <dbReference type="Google" id="ProtNLM"/>
    </source>
</evidence>
<dbReference type="AlphaFoldDB" id="A0A3B0M751"/>
<dbReference type="PANTHER" id="PTHR34040:SF7">
    <property type="entry name" value="SURFACE PRESENTATION OF ANTIGENS PROTEIN SPAQ"/>
    <property type="match status" value="1"/>
</dbReference>
<dbReference type="GO" id="GO:0005886">
    <property type="term" value="C:plasma membrane"/>
    <property type="evidence" value="ECO:0007669"/>
    <property type="project" value="UniProtKB-SubCell"/>
</dbReference>
<feature type="transmembrane region" description="Helical" evidence="8">
    <location>
        <begin position="12"/>
        <end position="36"/>
    </location>
</feature>
<evidence type="ECO:0000256" key="7">
    <source>
        <dbReference type="ARBA" id="ARBA00023136"/>
    </source>
</evidence>
<dbReference type="PRINTS" id="PR00952">
    <property type="entry name" value="TYPE3IMQPROT"/>
</dbReference>
<name>A0A3B0M751_9GAMM</name>
<reference evidence="9" key="1">
    <citation type="submission" date="2018-04" db="EMBL/GenBank/DDBJ databases">
        <authorList>
            <person name="Go L.Y."/>
            <person name="Mitchell J.A."/>
        </authorList>
    </citation>
    <scope>NUCLEOTIDE SEQUENCE</scope>
    <source>
        <strain evidence="9">ARTV</strain>
    </source>
</reference>
<dbReference type="EMBL" id="UFQR01000008">
    <property type="protein sequence ID" value="SSW96018.1"/>
    <property type="molecule type" value="Genomic_DNA"/>
</dbReference>
<keyword evidence="3" id="KW-1003">Cell membrane</keyword>
<gene>
    <name evidence="9" type="ORF">ARTV_2202</name>
</gene>
<evidence type="ECO:0000256" key="1">
    <source>
        <dbReference type="ARBA" id="ARBA00004651"/>
    </source>
</evidence>
<keyword evidence="4 8" id="KW-0812">Transmembrane</keyword>
<dbReference type="GO" id="GO:0009306">
    <property type="term" value="P:protein secretion"/>
    <property type="evidence" value="ECO:0007669"/>
    <property type="project" value="InterPro"/>
</dbReference>
<evidence type="ECO:0000256" key="2">
    <source>
        <dbReference type="ARBA" id="ARBA00006156"/>
    </source>
</evidence>
<dbReference type="InterPro" id="IPR002191">
    <property type="entry name" value="Bac_export_3"/>
</dbReference>
<dbReference type="NCBIfam" id="TIGR01403">
    <property type="entry name" value="fliQ_rel_III"/>
    <property type="match status" value="1"/>
</dbReference>
<proteinExistence type="inferred from homology"/>
<evidence type="ECO:0000256" key="5">
    <source>
        <dbReference type="ARBA" id="ARBA00022989"/>
    </source>
</evidence>